<feature type="compositionally biased region" description="Low complexity" evidence="1">
    <location>
        <begin position="566"/>
        <end position="584"/>
    </location>
</feature>
<evidence type="ECO:0000313" key="3">
    <source>
        <dbReference type="Proteomes" id="UP001210528"/>
    </source>
</evidence>
<feature type="region of interest" description="Disordered" evidence="1">
    <location>
        <begin position="232"/>
        <end position="603"/>
    </location>
</feature>
<feature type="compositionally biased region" description="Low complexity" evidence="1">
    <location>
        <begin position="402"/>
        <end position="420"/>
    </location>
</feature>
<feature type="compositionally biased region" description="Gly residues" evidence="1">
    <location>
        <begin position="532"/>
        <end position="542"/>
    </location>
</feature>
<evidence type="ECO:0000313" key="2">
    <source>
        <dbReference type="EMBL" id="MDB2292490.1"/>
    </source>
</evidence>
<feature type="compositionally biased region" description="Low complexity" evidence="1">
    <location>
        <begin position="456"/>
        <end position="487"/>
    </location>
</feature>
<proteinExistence type="predicted"/>
<evidence type="ECO:0008006" key="4">
    <source>
        <dbReference type="Google" id="ProtNLM"/>
    </source>
</evidence>
<evidence type="ECO:0000256" key="1">
    <source>
        <dbReference type="SAM" id="MobiDB-lite"/>
    </source>
</evidence>
<reference evidence="2 3" key="1">
    <citation type="submission" date="2023-01" db="EMBL/GenBank/DDBJ databases">
        <title>Halorubrum ezzemoulense from Santa Pola, Spain.</title>
        <authorList>
            <person name="Feng Y."/>
            <person name="Louyakis A.S."/>
            <person name="Gogarten J.P."/>
        </authorList>
    </citation>
    <scope>NUCLEOTIDE SEQUENCE [LARGE SCALE GENOMIC DNA]</scope>
    <source>
        <strain evidence="2 3">AMM015</strain>
    </source>
</reference>
<dbReference type="EMBL" id="JAQLUK010000006">
    <property type="protein sequence ID" value="MDB2292490.1"/>
    <property type="molecule type" value="Genomic_DNA"/>
</dbReference>
<feature type="compositionally biased region" description="Polar residues" evidence="1">
    <location>
        <begin position="255"/>
        <end position="387"/>
    </location>
</feature>
<protein>
    <recommendedName>
        <fullName evidence="4">PGF-CTERM sorting domain-containing protein</fullName>
    </recommendedName>
</protein>
<name>A0ABT4Z2V6_HALEZ</name>
<organism evidence="2 3">
    <name type="scientific">Halorubrum ezzemoulense</name>
    <name type="common">Halorubrum chaoviator</name>
    <dbReference type="NCBI Taxonomy" id="337243"/>
    <lineage>
        <taxon>Archaea</taxon>
        <taxon>Methanobacteriati</taxon>
        <taxon>Methanobacteriota</taxon>
        <taxon>Stenosarchaea group</taxon>
        <taxon>Halobacteria</taxon>
        <taxon>Halobacteriales</taxon>
        <taxon>Haloferacaceae</taxon>
        <taxon>Halorubrum</taxon>
    </lineage>
</organism>
<dbReference type="Proteomes" id="UP001210528">
    <property type="component" value="Unassembled WGS sequence"/>
</dbReference>
<accession>A0ABT4Z2V6</accession>
<gene>
    <name evidence="2" type="ORF">PM085_09325</name>
</gene>
<feature type="compositionally biased region" description="Gly residues" evidence="1">
    <location>
        <begin position="421"/>
        <end position="446"/>
    </location>
</feature>
<keyword evidence="3" id="KW-1185">Reference proteome</keyword>
<dbReference type="RefSeq" id="WP_271941273.1">
    <property type="nucleotide sequence ID" value="NZ_JAQLTY010000001.1"/>
</dbReference>
<comment type="caution">
    <text evidence="2">The sequence shown here is derived from an EMBL/GenBank/DDBJ whole genome shotgun (WGS) entry which is preliminary data.</text>
</comment>
<sequence>MTTTDTGPTPVSVNTYASPNSSAFVTTGSGVDIESVTGHTDPLSPGTYNLTLRSEHGTETATDAATVTVGPRSTGNLTAYTTRAASAGDFANATEIREAIADGTLAPAATATANDTVVYGVNASGLTGLPAAANASLERGEDLARLDGLSFGVVPADADDANGSTEGEAVGRMPNESAVHLDRDGLFLVADGEHAFGTETPPDPGETFEGTFRVDDDRLRETAANDRHRVTTNLTYGALDPADSLAENATPEGTAGTNQSLSSNETAGTNQSISGNETAGTNQSISGNETAGTNQSISGNETAGTNQSISGNETAGTNRSLSGNETAGTNQSISGNETAGTNRSPSGNETVGTNRSPSGNETVGTNQSLSDNETAGTDQSRSANATVETDRAFGGNGSTAVSAPGGPTAANPSGATAGTSASGGGPASGGGSAAPGGGPVAGGGSTGRESDGSDGPGSAPANAGSGADPAVPSDTTTPPDSADAAASNRSDPMGGSTGVDANRSTRPPDVGISVAPGRTDIPSSAGPSEAFGTGGLTGGDGPGPADPSGGEQSTANRADERVDAQSTDSAESSTSSEASGSSSDAVAPSDLGYDDAPIRSTAYDLPGFGAVASAAAIAGASLLARRRGRNS</sequence>